<feature type="compositionally biased region" description="Polar residues" evidence="1">
    <location>
        <begin position="158"/>
        <end position="167"/>
    </location>
</feature>
<proteinExistence type="predicted"/>
<feature type="region of interest" description="Disordered" evidence="1">
    <location>
        <begin position="138"/>
        <end position="167"/>
    </location>
</feature>
<sequence>MENGIIIWKKSDKSKQTKVRQKILRNLERNQTSEYHKLFNSNNYKQQENLLIMQKAKELLTTIKTAKIEYLGHIMRNSERYGLQQLILQGKVEGKRRISWLKNLRTWFNTTTTNLSRAALCKVQIAIMVANIPKDRHYKKKKKKIDNDNSVGPILRNKSASDPTDHA</sequence>
<reference evidence="2" key="1">
    <citation type="submission" date="2025-08" db="UniProtKB">
        <authorList>
            <consortium name="RefSeq"/>
        </authorList>
    </citation>
    <scope>IDENTIFICATION</scope>
    <source>
        <tissue evidence="2">Whole insect</tissue>
    </source>
</reference>
<gene>
    <name evidence="2" type="primary">LOC114325553</name>
</gene>
<protein>
    <submittedName>
        <fullName evidence="2">Uncharacterized protein LOC114325553</fullName>
    </submittedName>
</protein>
<dbReference type="RefSeq" id="XP_028129436.1">
    <property type="nucleotide sequence ID" value="XM_028273635.1"/>
</dbReference>
<dbReference type="InParanoid" id="A0A6P7F260"/>
<evidence type="ECO:0000313" key="2">
    <source>
        <dbReference type="RefSeq" id="XP_028129436.1"/>
    </source>
</evidence>
<name>A0A6P7F260_DIAVI</name>
<dbReference type="AlphaFoldDB" id="A0A6P7F260"/>
<evidence type="ECO:0000256" key="1">
    <source>
        <dbReference type="SAM" id="MobiDB-lite"/>
    </source>
</evidence>
<accession>A0A6P7F260</accession>
<organism evidence="2">
    <name type="scientific">Diabrotica virgifera virgifera</name>
    <name type="common">western corn rootworm</name>
    <dbReference type="NCBI Taxonomy" id="50390"/>
    <lineage>
        <taxon>Eukaryota</taxon>
        <taxon>Metazoa</taxon>
        <taxon>Ecdysozoa</taxon>
        <taxon>Arthropoda</taxon>
        <taxon>Hexapoda</taxon>
        <taxon>Insecta</taxon>
        <taxon>Pterygota</taxon>
        <taxon>Neoptera</taxon>
        <taxon>Endopterygota</taxon>
        <taxon>Coleoptera</taxon>
        <taxon>Polyphaga</taxon>
        <taxon>Cucujiformia</taxon>
        <taxon>Chrysomeloidea</taxon>
        <taxon>Chrysomelidae</taxon>
        <taxon>Galerucinae</taxon>
        <taxon>Diabroticina</taxon>
        <taxon>Diabroticites</taxon>
        <taxon>Diabrotica</taxon>
    </lineage>
</organism>